<evidence type="ECO:0000256" key="15">
    <source>
        <dbReference type="ARBA" id="ARBA00047545"/>
    </source>
</evidence>
<dbReference type="InterPro" id="IPR038190">
    <property type="entry name" value="SRI_sf"/>
</dbReference>
<dbReference type="OrthoDB" id="422362at2759"/>
<dbReference type="HAMAP" id="MF_00032">
    <property type="entry name" value="eIF_6"/>
    <property type="match status" value="1"/>
</dbReference>
<evidence type="ECO:0000256" key="13">
    <source>
        <dbReference type="ARBA" id="ARBA00023163"/>
    </source>
</evidence>
<feature type="compositionally biased region" description="Polar residues" evidence="17">
    <location>
        <begin position="861"/>
        <end position="872"/>
    </location>
</feature>
<keyword evidence="5 16" id="KW-0963">Cytoplasm</keyword>
<dbReference type="GO" id="GO:0043023">
    <property type="term" value="F:ribosomal large subunit binding"/>
    <property type="evidence" value="ECO:0007669"/>
    <property type="project" value="UniProtKB-UniRule"/>
</dbReference>
<dbReference type="GO" id="GO:0003743">
    <property type="term" value="F:translation initiation factor activity"/>
    <property type="evidence" value="ECO:0007669"/>
    <property type="project" value="UniProtKB-UniRule"/>
</dbReference>
<dbReference type="FunFam" id="3.75.10.10:FF:000001">
    <property type="entry name" value="Eukaryotic translation initiation factor 6"/>
    <property type="match status" value="1"/>
</dbReference>
<feature type="compositionally biased region" description="Basic residues" evidence="17">
    <location>
        <begin position="552"/>
        <end position="561"/>
    </location>
</feature>
<evidence type="ECO:0000259" key="20">
    <source>
        <dbReference type="PROSITE" id="PS51215"/>
    </source>
</evidence>
<dbReference type="Pfam" id="PF08236">
    <property type="entry name" value="SRI"/>
    <property type="match status" value="1"/>
</dbReference>
<dbReference type="InterPro" id="IPR003616">
    <property type="entry name" value="Post-SET_dom"/>
</dbReference>
<comment type="function">
    <text evidence="1">Histone methyltransferase that trimethylates histone H3 'Lys-36' forming H3K36me3. Involved in transcription elongation as well as in transcription repression.</text>
</comment>
<dbReference type="GO" id="GO:0042256">
    <property type="term" value="P:cytosolic ribosome assembly"/>
    <property type="evidence" value="ECO:0007669"/>
    <property type="project" value="UniProtKB-UniRule"/>
</dbReference>
<evidence type="ECO:0000256" key="4">
    <source>
        <dbReference type="ARBA" id="ARBA00022454"/>
    </source>
</evidence>
<keyword evidence="7 16" id="KW-0396">Initiation factor</keyword>
<dbReference type="GO" id="GO:0005737">
    <property type="term" value="C:cytoplasm"/>
    <property type="evidence" value="ECO:0007669"/>
    <property type="project" value="UniProtKB-SubCell"/>
</dbReference>
<keyword evidence="6" id="KW-0678">Repressor</keyword>
<dbReference type="SMART" id="SM00317">
    <property type="entry name" value="SET"/>
    <property type="match status" value="1"/>
</dbReference>
<dbReference type="GO" id="GO:0042273">
    <property type="term" value="P:ribosomal large subunit biogenesis"/>
    <property type="evidence" value="ECO:0007669"/>
    <property type="project" value="UniProtKB-UniRule"/>
</dbReference>
<dbReference type="SUPFAM" id="SSF51045">
    <property type="entry name" value="WW domain"/>
    <property type="match status" value="1"/>
</dbReference>
<keyword evidence="9" id="KW-0808">Transferase</keyword>
<evidence type="ECO:0000256" key="2">
    <source>
        <dbReference type="ARBA" id="ARBA00004123"/>
    </source>
</evidence>
<evidence type="ECO:0000259" key="19">
    <source>
        <dbReference type="PROSITE" id="PS50868"/>
    </source>
</evidence>
<comment type="subunit">
    <text evidence="16">Monomer. Associates with the 60S ribosomal subunit.</text>
</comment>
<comment type="PTM">
    <text evidence="16">Phosphorylation at Ser-1111 and Ser-1112 promotes nuclear export.</text>
</comment>
<dbReference type="PROSITE" id="PS51568">
    <property type="entry name" value="SAM_MT43_SET2_1"/>
    <property type="match status" value="1"/>
</dbReference>
<evidence type="ECO:0000313" key="22">
    <source>
        <dbReference type="Proteomes" id="UP000509510"/>
    </source>
</evidence>
<dbReference type="InterPro" id="IPR035441">
    <property type="entry name" value="TFIIS/LEDGF_dom_sf"/>
</dbReference>
<dbReference type="Proteomes" id="UP000509510">
    <property type="component" value="Chromosome IV"/>
</dbReference>
<dbReference type="GO" id="GO:0140955">
    <property type="term" value="F:histone H3K36 trimethyltransferase activity"/>
    <property type="evidence" value="ECO:0007669"/>
    <property type="project" value="UniProtKB-EC"/>
</dbReference>
<organism evidence="21 22">
    <name type="scientific">Talaromyces rugulosus</name>
    <name type="common">Penicillium rugulosum</name>
    <dbReference type="NCBI Taxonomy" id="121627"/>
    <lineage>
        <taxon>Eukaryota</taxon>
        <taxon>Fungi</taxon>
        <taxon>Dikarya</taxon>
        <taxon>Ascomycota</taxon>
        <taxon>Pezizomycotina</taxon>
        <taxon>Eurotiomycetes</taxon>
        <taxon>Eurotiomycetidae</taxon>
        <taxon>Eurotiales</taxon>
        <taxon>Trichocomaceae</taxon>
        <taxon>Talaromyces</taxon>
        <taxon>Talaromyces sect. Islandici</taxon>
    </lineage>
</organism>
<dbReference type="CDD" id="cd00527">
    <property type="entry name" value="IF6"/>
    <property type="match status" value="1"/>
</dbReference>
<evidence type="ECO:0000256" key="14">
    <source>
        <dbReference type="ARBA" id="ARBA00023242"/>
    </source>
</evidence>
<evidence type="ECO:0000256" key="10">
    <source>
        <dbReference type="ARBA" id="ARBA00022691"/>
    </source>
</evidence>
<feature type="compositionally biased region" description="Basic and acidic residues" evidence="17">
    <location>
        <begin position="657"/>
        <end position="666"/>
    </location>
</feature>
<feature type="region of interest" description="Disordered" evidence="17">
    <location>
        <begin position="654"/>
        <end position="686"/>
    </location>
</feature>
<dbReference type="Pfam" id="PF17907">
    <property type="entry name" value="AWS"/>
    <property type="match status" value="1"/>
</dbReference>
<dbReference type="GO" id="GO:0006355">
    <property type="term" value="P:regulation of DNA-templated transcription"/>
    <property type="evidence" value="ECO:0007669"/>
    <property type="project" value="InterPro"/>
</dbReference>
<dbReference type="CDD" id="cd00201">
    <property type="entry name" value="WW"/>
    <property type="match status" value="1"/>
</dbReference>
<feature type="domain" description="Post-SET" evidence="19">
    <location>
        <begin position="328"/>
        <end position="344"/>
    </location>
</feature>
<dbReference type="SMART" id="SM00654">
    <property type="entry name" value="eIF6"/>
    <property type="match status" value="1"/>
</dbReference>
<feature type="compositionally biased region" description="Acidic residues" evidence="17">
    <location>
        <begin position="875"/>
        <end position="885"/>
    </location>
</feature>
<comment type="catalytic activity">
    <reaction evidence="15">
        <text>L-lysyl(36)-[histone H3] + 3 S-adenosyl-L-methionine = N(6),N(6),N(6)-trimethyl-L-lysyl(36)-[histone H3] + 3 S-adenosyl-L-homocysteine + 3 H(+)</text>
        <dbReference type="Rhea" id="RHEA:60324"/>
        <dbReference type="Rhea" id="RHEA-COMP:9785"/>
        <dbReference type="Rhea" id="RHEA-COMP:15536"/>
        <dbReference type="ChEBI" id="CHEBI:15378"/>
        <dbReference type="ChEBI" id="CHEBI:29969"/>
        <dbReference type="ChEBI" id="CHEBI:57856"/>
        <dbReference type="ChEBI" id="CHEBI:59789"/>
        <dbReference type="ChEBI" id="CHEBI:61961"/>
        <dbReference type="EC" id="2.1.1.359"/>
    </reaction>
</comment>
<evidence type="ECO:0000256" key="7">
    <source>
        <dbReference type="ARBA" id="ARBA00022540"/>
    </source>
</evidence>
<dbReference type="SMART" id="SM00508">
    <property type="entry name" value="PostSET"/>
    <property type="match status" value="1"/>
</dbReference>
<sequence length="1184" mass="131037">MPPQDDVKAKSDSAADSGGGGDRSPDSGGVPVITEEMEASALGSPMSEVKNEPDEPSPSSPPSSVKAESLPVKAEPSDDALVTSSVGGDITLKQEPGKPPKLARSASQKVIARPPQLFDHLPNSANEATASFEVIGSCIYSSKYMGHTEHAMECDCAEEWDGKVNHACGEDSDCINRATRIECLNDCGCGRDCQNQRFQQKEYANVAVIKTAKKGYGLRAESEIRPHQFIYEYIGEVINEGNFRRRMIQYDKEGIKHFYFMSLNKGEFVDATKKGNLARFCNHSCNPNCYVDKWVVGEKLRMGIFAERLIQPGEELVFNYNVDRYGADPQPCYCGEPNCTGFIGGKTQTERATKLSNATIEALGIEDSEDWDMAVAKRPRKKKTEEPDEEYVESVQPKSLDETGVTKVMAALMQCAEKWIAVKLVGRIQRCEDERALNRVVKMHGYRILNSQLSLWKGDINVVLQILEVLSKLPALTRNKIIDSDIESTVQQLITSEDERVAKQASTLLEVWSNLAVGYRIPRMKRDPTATTTPVVSQFERRETAPGDQRNRSKSRTRSRSRSIEPPRGPAAQTRGGGFSAARNIPPHNRAPRFPRAPPLPQGWSERSDVDGRTMYFTANGHSQYERPTLPAADMPAAGSLKRKHFREMIDNIMESRSSETPRDKTSTPGTPQPPKSESKKESWRSYSEEKQKKIYENTIHPHVKYVVDKFKKKLPKDDLKRYAKEVATKLVDSDFKHGRVEDITQVSDKQQQKIKKYCKEYFEKAVAKQRAHEKKKADKKPGDSKSKDTTPQAQAGSPDDEPNNINNNNINKESESDRDFDMDHDGGDSEQQEPAMTKRKRDPDTEVDKGNASPMKRPKSSTPLLDQQSLPPSEVEDEDEEDDAERLNDEQLAHAGLAASSHQTSNHFFVNNPAVKFHFLNVILGNAETVLSTTTTMAVRAQFENSNEVGVFATLTNSYAVVAIGGSENFYSVFEAELQDVIPICHASIGGTRIVGRLTAGNRKGLLVPTSTTDQELQHLRNAIPEAVKIQRIEERLSALGNVICCNDHVALIHPDLERETEEIIADVLGVEVFRQTVADNVLTGSYMALSNQGGIVHPKTSVRDQDELSSLLQVPLVAGSVNRGSPVVGAGMVVNDWLAVTGLDTTATELSVVESVFRLGEMGAKGLGMGNANKESIVESFY</sequence>
<dbReference type="SMART" id="SM00570">
    <property type="entry name" value="AWS"/>
    <property type="match status" value="1"/>
</dbReference>
<evidence type="ECO:0000256" key="1">
    <source>
        <dbReference type="ARBA" id="ARBA00003901"/>
    </source>
</evidence>
<dbReference type="FunFam" id="1.10.1740.100:FF:000002">
    <property type="entry name" value="Histone-lysine N-methyltransferase"/>
    <property type="match status" value="1"/>
</dbReference>
<keyword evidence="16" id="KW-0690">Ribosome biogenesis</keyword>
<dbReference type="PANTHER" id="PTHR10784">
    <property type="entry name" value="TRANSLATION INITIATION FACTOR 6"/>
    <property type="match status" value="1"/>
</dbReference>
<keyword evidence="4" id="KW-0158">Chromosome</keyword>
<dbReference type="Gene3D" id="2.170.270.10">
    <property type="entry name" value="SET domain"/>
    <property type="match status" value="1"/>
</dbReference>
<feature type="region of interest" description="Disordered" evidence="17">
    <location>
        <begin position="767"/>
        <end position="887"/>
    </location>
</feature>
<feature type="modified residue" description="Phosphoserine; by CK1" evidence="16">
    <location>
        <position position="1112"/>
    </location>
</feature>
<feature type="compositionally biased region" description="Basic and acidic residues" evidence="17">
    <location>
        <begin position="539"/>
        <end position="551"/>
    </location>
</feature>
<dbReference type="GO" id="GO:0005694">
    <property type="term" value="C:chromosome"/>
    <property type="evidence" value="ECO:0007669"/>
    <property type="project" value="UniProtKB-SubCell"/>
</dbReference>
<feature type="modified residue" description="Phosphoserine; by CK1" evidence="16">
    <location>
        <position position="1111"/>
    </location>
</feature>
<feature type="domain" description="AWS" evidence="20">
    <location>
        <begin position="149"/>
        <end position="202"/>
    </location>
</feature>
<keyword evidence="10" id="KW-0949">S-adenosyl-L-methionine</keyword>
<keyword evidence="8" id="KW-0489">Methyltransferase</keyword>
<evidence type="ECO:0000256" key="9">
    <source>
        <dbReference type="ARBA" id="ARBA00022679"/>
    </source>
</evidence>
<dbReference type="GO" id="GO:0032259">
    <property type="term" value="P:methylation"/>
    <property type="evidence" value="ECO:0007669"/>
    <property type="project" value="UniProtKB-KW"/>
</dbReference>
<dbReference type="FunFam" id="2.170.270.10:FF:000033">
    <property type="entry name" value="Histone-lysine N-methyltransferase"/>
    <property type="match status" value="1"/>
</dbReference>
<dbReference type="Gene3D" id="1.10.1740.100">
    <property type="entry name" value="Set2, Rpb1 interacting domain"/>
    <property type="match status" value="1"/>
</dbReference>
<feature type="domain" description="SET" evidence="18">
    <location>
        <begin position="204"/>
        <end position="321"/>
    </location>
</feature>
<feature type="region of interest" description="Disordered" evidence="17">
    <location>
        <begin position="1"/>
        <end position="108"/>
    </location>
</feature>
<dbReference type="Pfam" id="PF01912">
    <property type="entry name" value="eIF-6"/>
    <property type="match status" value="1"/>
</dbReference>
<dbReference type="SUPFAM" id="SSF47676">
    <property type="entry name" value="Conserved domain common to transcription factors TFIIS, elongin A, CRSP70"/>
    <property type="match status" value="1"/>
</dbReference>
<dbReference type="InterPro" id="IPR002769">
    <property type="entry name" value="eIF6"/>
</dbReference>
<feature type="compositionally biased region" description="Basic and acidic residues" evidence="17">
    <location>
        <begin position="813"/>
        <end position="828"/>
    </location>
</feature>
<dbReference type="SUPFAM" id="SSF55909">
    <property type="entry name" value="Pentein"/>
    <property type="match status" value="1"/>
</dbReference>
<gene>
    <name evidence="16" type="primary">TIF6</name>
    <name evidence="21" type="ORF">TRUGW13939_07997</name>
</gene>
<dbReference type="InterPro" id="IPR017923">
    <property type="entry name" value="TFIIS_N"/>
</dbReference>
<dbReference type="Gene3D" id="2.20.70.10">
    <property type="match status" value="1"/>
</dbReference>
<keyword evidence="16" id="KW-0597">Phosphoprotein</keyword>
<reference evidence="22" key="1">
    <citation type="submission" date="2020-06" db="EMBL/GenBank/DDBJ databases">
        <title>A chromosome-scale genome assembly of Talaromyces rugulosus W13939.</title>
        <authorList>
            <person name="Wang B."/>
            <person name="Guo L."/>
            <person name="Ye K."/>
            <person name="Wang L."/>
        </authorList>
    </citation>
    <scope>NUCLEOTIDE SEQUENCE [LARGE SCALE GENOMIC DNA]</scope>
    <source>
        <strain evidence="22">W13939</strain>
    </source>
</reference>
<comment type="similarity">
    <text evidence="16">Belongs to the eIF-6 family.</text>
</comment>
<evidence type="ECO:0000256" key="16">
    <source>
        <dbReference type="HAMAP-Rule" id="MF_03132"/>
    </source>
</evidence>
<evidence type="ECO:0000256" key="3">
    <source>
        <dbReference type="ARBA" id="ARBA00004286"/>
    </source>
</evidence>
<evidence type="ECO:0000313" key="21">
    <source>
        <dbReference type="EMBL" id="QKX60851.1"/>
    </source>
</evidence>
<dbReference type="InterPro" id="IPR046341">
    <property type="entry name" value="SET_dom_sf"/>
</dbReference>
<dbReference type="GO" id="GO:0000054">
    <property type="term" value="P:ribosomal subunit export from nucleus"/>
    <property type="evidence" value="ECO:0007669"/>
    <property type="project" value="UniProtKB-UniRule"/>
</dbReference>
<dbReference type="SUPFAM" id="SSF82199">
    <property type="entry name" value="SET domain"/>
    <property type="match status" value="1"/>
</dbReference>
<comment type="subcellular location">
    <subcellularLocation>
        <location evidence="3">Chromosome</location>
    </subcellularLocation>
    <subcellularLocation>
        <location evidence="16">Cytoplasm</location>
    </subcellularLocation>
    <subcellularLocation>
        <location evidence="16">Nucleus</location>
        <location evidence="16">Nucleolus</location>
    </subcellularLocation>
    <subcellularLocation>
        <location evidence="2">Nucleus</location>
    </subcellularLocation>
    <text evidence="16">Shuttles between cytoplasm and nucleus/nucleolus.</text>
</comment>
<dbReference type="InterPro" id="IPR044437">
    <property type="entry name" value="SETD2/Set2_SET"/>
</dbReference>
<dbReference type="PROSITE" id="PS50868">
    <property type="entry name" value="POST_SET"/>
    <property type="match status" value="1"/>
</dbReference>
<protein>
    <recommendedName>
        <fullName evidence="16">Eukaryotic translation initiation factor 6</fullName>
        <shortName evidence="16">eIF-6</shortName>
    </recommendedName>
</protein>
<evidence type="ECO:0000259" key="18">
    <source>
        <dbReference type="PROSITE" id="PS50280"/>
    </source>
</evidence>
<comment type="function">
    <text evidence="16">Binds to the 60S ribosomal subunit and prevents its association with the 40S ribosomal subunit to form the 80S initiation complex in the cytoplasm. Is also involved in ribosome biogenesis. Associates with pre-60S subunits in the nucleus and is involved in its nuclear export.</text>
</comment>
<dbReference type="AlphaFoldDB" id="A0A7H8R593"/>
<dbReference type="InterPro" id="IPR036020">
    <property type="entry name" value="WW_dom_sf"/>
</dbReference>
<keyword evidence="22" id="KW-1185">Reference proteome</keyword>
<dbReference type="Pfam" id="PF08711">
    <property type="entry name" value="Med26"/>
    <property type="match status" value="1"/>
</dbReference>
<dbReference type="InterPro" id="IPR013257">
    <property type="entry name" value="SRI"/>
</dbReference>
<keyword evidence="12" id="KW-0805">Transcription regulation</keyword>
<dbReference type="EMBL" id="CP055901">
    <property type="protein sequence ID" value="QKX60851.1"/>
    <property type="molecule type" value="Genomic_DNA"/>
</dbReference>
<dbReference type="GO" id="GO:0005730">
    <property type="term" value="C:nucleolus"/>
    <property type="evidence" value="ECO:0007669"/>
    <property type="project" value="UniProtKB-SubCell"/>
</dbReference>
<feature type="compositionally biased region" description="Basic and acidic residues" evidence="17">
    <location>
        <begin position="776"/>
        <end position="789"/>
    </location>
</feature>
<evidence type="ECO:0000256" key="5">
    <source>
        <dbReference type="ARBA" id="ARBA00022490"/>
    </source>
</evidence>
<evidence type="ECO:0000256" key="11">
    <source>
        <dbReference type="ARBA" id="ARBA00022917"/>
    </source>
</evidence>
<feature type="compositionally biased region" description="Basic and acidic residues" evidence="17">
    <location>
        <begin position="1"/>
        <end position="13"/>
    </location>
</feature>
<dbReference type="PROSITE" id="PS51215">
    <property type="entry name" value="AWS"/>
    <property type="match status" value="1"/>
</dbReference>
<keyword evidence="14 16" id="KW-0539">Nucleus</keyword>
<keyword evidence="13" id="KW-0804">Transcription</keyword>
<evidence type="ECO:0000256" key="8">
    <source>
        <dbReference type="ARBA" id="ARBA00022603"/>
    </source>
</evidence>
<name>A0A7H8R593_TALRU</name>
<dbReference type="InterPro" id="IPR006560">
    <property type="entry name" value="AWS_dom"/>
</dbReference>
<feature type="region of interest" description="Disordered" evidence="17">
    <location>
        <begin position="527"/>
        <end position="609"/>
    </location>
</feature>
<dbReference type="PROSITE" id="PS50280">
    <property type="entry name" value="SET"/>
    <property type="match status" value="1"/>
</dbReference>
<proteinExistence type="inferred from homology"/>
<dbReference type="InterPro" id="IPR025788">
    <property type="entry name" value="Set2_fungi"/>
</dbReference>
<evidence type="ECO:0000256" key="17">
    <source>
        <dbReference type="SAM" id="MobiDB-lite"/>
    </source>
</evidence>
<keyword evidence="11 16" id="KW-0648">Protein biosynthesis</keyword>
<dbReference type="CDD" id="cd19172">
    <property type="entry name" value="SET_SETD2"/>
    <property type="match status" value="1"/>
</dbReference>
<evidence type="ECO:0000256" key="12">
    <source>
        <dbReference type="ARBA" id="ARBA00023015"/>
    </source>
</evidence>
<dbReference type="Pfam" id="PF00856">
    <property type="entry name" value="SET"/>
    <property type="match status" value="1"/>
</dbReference>
<feature type="region of interest" description="Disordered" evidence="17">
    <location>
        <begin position="378"/>
        <end position="397"/>
    </location>
</feature>
<dbReference type="InterPro" id="IPR001202">
    <property type="entry name" value="WW_dom"/>
</dbReference>
<dbReference type="InterPro" id="IPR001214">
    <property type="entry name" value="SET_dom"/>
</dbReference>
<dbReference type="NCBIfam" id="TIGR00323">
    <property type="entry name" value="eIF-6"/>
    <property type="match status" value="1"/>
</dbReference>
<feature type="compositionally biased region" description="Basic and acidic residues" evidence="17">
    <location>
        <begin position="677"/>
        <end position="686"/>
    </location>
</feature>
<evidence type="ECO:0000256" key="6">
    <source>
        <dbReference type="ARBA" id="ARBA00022491"/>
    </source>
</evidence>
<dbReference type="Gene3D" id="3.75.10.10">
    <property type="entry name" value="L-arginine/glycine Amidinotransferase, Chain A"/>
    <property type="match status" value="1"/>
</dbReference>
<accession>A0A7H8R593</accession>